<name>A0A0C9TNG4_SPHS4</name>
<dbReference type="InterPro" id="IPR036047">
    <property type="entry name" value="F-box-like_dom_sf"/>
</dbReference>
<organism evidence="3 4">
    <name type="scientific">Sphaerobolus stellatus (strain SS14)</name>
    <dbReference type="NCBI Taxonomy" id="990650"/>
    <lineage>
        <taxon>Eukaryota</taxon>
        <taxon>Fungi</taxon>
        <taxon>Dikarya</taxon>
        <taxon>Basidiomycota</taxon>
        <taxon>Agaricomycotina</taxon>
        <taxon>Agaricomycetes</taxon>
        <taxon>Phallomycetidae</taxon>
        <taxon>Geastrales</taxon>
        <taxon>Sphaerobolaceae</taxon>
        <taxon>Sphaerobolus</taxon>
    </lineage>
</organism>
<feature type="region of interest" description="Disordered" evidence="1">
    <location>
        <begin position="71"/>
        <end position="108"/>
    </location>
</feature>
<dbReference type="HOGENOM" id="CLU_2198696_0_0_1"/>
<dbReference type="AlphaFoldDB" id="A0A0C9TNG4"/>
<evidence type="ECO:0000259" key="2">
    <source>
        <dbReference type="Pfam" id="PF12937"/>
    </source>
</evidence>
<accession>A0A0C9TNG4</accession>
<evidence type="ECO:0000313" key="4">
    <source>
        <dbReference type="Proteomes" id="UP000054279"/>
    </source>
</evidence>
<gene>
    <name evidence="3" type="ORF">M422DRAFT_276040</name>
</gene>
<evidence type="ECO:0000313" key="3">
    <source>
        <dbReference type="EMBL" id="KIJ23394.1"/>
    </source>
</evidence>
<sequence length="108" mass="12176">MEQLPNEILEMIFQYRTASPCTILPVCRPWREALFTRNRVRPGIYPNPSTLSQDLCIHDTPYQAPGMAINVSQSSSESAKLHPTICHSPDIRSSTPSRTQQNGTRHAK</sequence>
<evidence type="ECO:0000256" key="1">
    <source>
        <dbReference type="SAM" id="MobiDB-lite"/>
    </source>
</evidence>
<keyword evidence="4" id="KW-1185">Reference proteome</keyword>
<reference evidence="3 4" key="1">
    <citation type="submission" date="2014-06" db="EMBL/GenBank/DDBJ databases">
        <title>Evolutionary Origins and Diversification of the Mycorrhizal Mutualists.</title>
        <authorList>
            <consortium name="DOE Joint Genome Institute"/>
            <consortium name="Mycorrhizal Genomics Consortium"/>
            <person name="Kohler A."/>
            <person name="Kuo A."/>
            <person name="Nagy L.G."/>
            <person name="Floudas D."/>
            <person name="Copeland A."/>
            <person name="Barry K.W."/>
            <person name="Cichocki N."/>
            <person name="Veneault-Fourrey C."/>
            <person name="LaButti K."/>
            <person name="Lindquist E.A."/>
            <person name="Lipzen A."/>
            <person name="Lundell T."/>
            <person name="Morin E."/>
            <person name="Murat C."/>
            <person name="Riley R."/>
            <person name="Ohm R."/>
            <person name="Sun H."/>
            <person name="Tunlid A."/>
            <person name="Henrissat B."/>
            <person name="Grigoriev I.V."/>
            <person name="Hibbett D.S."/>
            <person name="Martin F."/>
        </authorList>
    </citation>
    <scope>NUCLEOTIDE SEQUENCE [LARGE SCALE GENOMIC DNA]</scope>
    <source>
        <strain evidence="3 4">SS14</strain>
    </source>
</reference>
<feature type="compositionally biased region" description="Polar residues" evidence="1">
    <location>
        <begin position="91"/>
        <end position="108"/>
    </location>
</feature>
<dbReference type="SUPFAM" id="SSF81383">
    <property type="entry name" value="F-box domain"/>
    <property type="match status" value="1"/>
</dbReference>
<dbReference type="Proteomes" id="UP000054279">
    <property type="component" value="Unassembled WGS sequence"/>
</dbReference>
<dbReference type="Pfam" id="PF12937">
    <property type="entry name" value="F-box-like"/>
    <property type="match status" value="1"/>
</dbReference>
<protein>
    <recommendedName>
        <fullName evidence="2">F-box domain-containing protein</fullName>
    </recommendedName>
</protein>
<dbReference type="EMBL" id="KN837694">
    <property type="protein sequence ID" value="KIJ23394.1"/>
    <property type="molecule type" value="Genomic_DNA"/>
</dbReference>
<dbReference type="InterPro" id="IPR001810">
    <property type="entry name" value="F-box_dom"/>
</dbReference>
<feature type="domain" description="F-box" evidence="2">
    <location>
        <begin position="2"/>
        <end position="35"/>
    </location>
</feature>
<proteinExistence type="predicted"/>